<evidence type="ECO:0000313" key="1">
    <source>
        <dbReference type="EMBL" id="MUL37568.1"/>
    </source>
</evidence>
<evidence type="ECO:0008006" key="3">
    <source>
        <dbReference type="Google" id="ProtNLM"/>
    </source>
</evidence>
<dbReference type="AlphaFoldDB" id="A0A6N8FWR4"/>
<evidence type="ECO:0000313" key="2">
    <source>
        <dbReference type="Proteomes" id="UP000441797"/>
    </source>
</evidence>
<proteinExistence type="predicted"/>
<dbReference type="InterPro" id="IPR036038">
    <property type="entry name" value="Aminotransferase-like"/>
</dbReference>
<dbReference type="SUPFAM" id="SSF56752">
    <property type="entry name" value="D-aminoacid aminotransferase-like PLP-dependent enzymes"/>
    <property type="match status" value="1"/>
</dbReference>
<dbReference type="InterPro" id="IPR043131">
    <property type="entry name" value="BCAT-like_N"/>
</dbReference>
<name>A0A6N8FWR4_9CHRO</name>
<dbReference type="Gene3D" id="3.30.470.10">
    <property type="match status" value="1"/>
</dbReference>
<protein>
    <recommendedName>
        <fullName evidence="3">Branched chain amino acid aminotransferase</fullName>
    </recommendedName>
</protein>
<gene>
    <name evidence="1" type="ORF">BWI75_14845</name>
</gene>
<accession>A0A6N8FWR4</accession>
<dbReference type="EMBL" id="NAPY01000023">
    <property type="protein sequence ID" value="MUL37568.1"/>
    <property type="molecule type" value="Genomic_DNA"/>
</dbReference>
<keyword evidence="2" id="KW-1185">Reference proteome</keyword>
<dbReference type="GO" id="GO:0003824">
    <property type="term" value="F:catalytic activity"/>
    <property type="evidence" value="ECO:0007669"/>
    <property type="project" value="InterPro"/>
</dbReference>
<comment type="caution">
    <text evidence="1">The sequence shown here is derived from an EMBL/GenBank/DDBJ whole genome shotgun (WGS) entry which is preliminary data.</text>
</comment>
<sequence>MLTIALIAKDEANLLILNNPMETFLPIAYLQNQFIPFANAKLSIATHALQYGTGAVGGLRGIPNPQNADEILLFRLEKHCQRLSNSARVLHMSLSVPQIKSVIIEFLQHNRPTVPFYIRPRFASNARKQPK</sequence>
<dbReference type="Proteomes" id="UP000441797">
    <property type="component" value="Unassembled WGS sequence"/>
</dbReference>
<organism evidence="1 2">
    <name type="scientific">Gloeocapsopsis dulcis AAB1 = 1H9</name>
    <dbReference type="NCBI Taxonomy" id="1433147"/>
    <lineage>
        <taxon>Bacteria</taxon>
        <taxon>Bacillati</taxon>
        <taxon>Cyanobacteriota</taxon>
        <taxon>Cyanophyceae</taxon>
        <taxon>Oscillatoriophycideae</taxon>
        <taxon>Chroococcales</taxon>
        <taxon>Chroococcaceae</taxon>
        <taxon>Gloeocapsopsis</taxon>
        <taxon>Gloeocapsopsis dulcis</taxon>
    </lineage>
</organism>
<reference evidence="1 2" key="1">
    <citation type="journal article" date="2019" name="Front. Microbiol.">
        <title>Genomic Features for Desiccation Tolerance and Sugar Biosynthesis in the Extremophile Gloeocapsopsis sp. UTEX B3054.</title>
        <authorList>
            <person name="Urrejola C."/>
            <person name="Alcorta J."/>
            <person name="Salas L."/>
            <person name="Vasquez M."/>
            <person name="Polz M.F."/>
            <person name="Vicuna R."/>
            <person name="Diez B."/>
        </authorList>
    </citation>
    <scope>NUCLEOTIDE SEQUENCE [LARGE SCALE GENOMIC DNA]</scope>
    <source>
        <strain evidence="1 2">1H9</strain>
    </source>
</reference>